<keyword evidence="1" id="KW-1133">Transmembrane helix</keyword>
<feature type="transmembrane region" description="Helical" evidence="1">
    <location>
        <begin position="12"/>
        <end position="34"/>
    </location>
</feature>
<keyword evidence="3" id="KW-1185">Reference proteome</keyword>
<dbReference type="RefSeq" id="WP_068137962.1">
    <property type="nucleotide sequence ID" value="NZ_CP042914.1"/>
</dbReference>
<evidence type="ECO:0008006" key="4">
    <source>
        <dbReference type="Google" id="ProtNLM"/>
    </source>
</evidence>
<evidence type="ECO:0000313" key="3">
    <source>
        <dbReference type="Proteomes" id="UP000325286"/>
    </source>
</evidence>
<proteinExistence type="predicted"/>
<reference evidence="2 3" key="1">
    <citation type="submission" date="2019-08" db="EMBL/GenBank/DDBJ databases">
        <title>Deep-cultivation of Planctomycetes and their phenomic and genomic characterization uncovers novel biology.</title>
        <authorList>
            <person name="Wiegand S."/>
            <person name="Jogler M."/>
            <person name="Boedeker C."/>
            <person name="Pinto D."/>
            <person name="Vollmers J."/>
            <person name="Rivas-Marin E."/>
            <person name="Kohn T."/>
            <person name="Peeters S.H."/>
            <person name="Heuer A."/>
            <person name="Rast P."/>
            <person name="Oberbeckmann S."/>
            <person name="Bunk B."/>
            <person name="Jeske O."/>
            <person name="Meyerdierks A."/>
            <person name="Storesund J.E."/>
            <person name="Kallscheuer N."/>
            <person name="Luecker S."/>
            <person name="Lage O.M."/>
            <person name="Pohl T."/>
            <person name="Merkel B.J."/>
            <person name="Hornburger P."/>
            <person name="Mueller R.-W."/>
            <person name="Bruemmer F."/>
            <person name="Labrenz M."/>
            <person name="Spormann A.M."/>
            <person name="Op den Camp H."/>
            <person name="Overmann J."/>
            <person name="Amann R."/>
            <person name="Jetten M.S.M."/>
            <person name="Mascher T."/>
            <person name="Medema M.H."/>
            <person name="Devos D.P."/>
            <person name="Kaster A.-K."/>
            <person name="Ovreas L."/>
            <person name="Rohde M."/>
            <person name="Galperin M.Y."/>
            <person name="Jogler C."/>
        </authorList>
    </citation>
    <scope>NUCLEOTIDE SEQUENCE [LARGE SCALE GENOMIC DNA]</scope>
    <source>
        <strain evidence="2 3">UC8</strain>
    </source>
</reference>
<evidence type="ECO:0000313" key="2">
    <source>
        <dbReference type="EMBL" id="QEG40228.1"/>
    </source>
</evidence>
<evidence type="ECO:0000256" key="1">
    <source>
        <dbReference type="SAM" id="Phobius"/>
    </source>
</evidence>
<dbReference type="Proteomes" id="UP000325286">
    <property type="component" value="Chromosome"/>
</dbReference>
<accession>A0A5B9QMK8</accession>
<gene>
    <name evidence="2" type="ORF">UC8_22350</name>
</gene>
<name>A0A5B9QMK8_9BACT</name>
<feature type="transmembrane region" description="Helical" evidence="1">
    <location>
        <begin position="277"/>
        <end position="300"/>
    </location>
</feature>
<keyword evidence="1" id="KW-0812">Transmembrane</keyword>
<dbReference type="KEGG" id="rul:UC8_22350"/>
<organism evidence="2 3">
    <name type="scientific">Roseimaritima ulvae</name>
    <dbReference type="NCBI Taxonomy" id="980254"/>
    <lineage>
        <taxon>Bacteria</taxon>
        <taxon>Pseudomonadati</taxon>
        <taxon>Planctomycetota</taxon>
        <taxon>Planctomycetia</taxon>
        <taxon>Pirellulales</taxon>
        <taxon>Pirellulaceae</taxon>
        <taxon>Roseimaritima</taxon>
    </lineage>
</organism>
<feature type="transmembrane region" description="Helical" evidence="1">
    <location>
        <begin position="237"/>
        <end position="265"/>
    </location>
</feature>
<keyword evidence="1" id="KW-0472">Membrane</keyword>
<dbReference type="EMBL" id="CP042914">
    <property type="protein sequence ID" value="QEG40228.1"/>
    <property type="molecule type" value="Genomic_DNA"/>
</dbReference>
<protein>
    <recommendedName>
        <fullName evidence="4">DoxX</fullName>
    </recommendedName>
</protein>
<dbReference type="AlphaFoldDB" id="A0A5B9QMK8"/>
<dbReference type="OrthoDB" id="262907at2"/>
<sequence>MFTKLLVSPLRLAIGWGAYPRFLGIIGVLALILLRVSIGWHFYSEGVDKQTDSGSWSAEPFLANASGPFAEPFHRMVPDREGMARLDIDQTMPHLAVYRDRAAKHYRFDKEQQQKAQAAYVSAIKQIQYELDANATEIEEYKLGQARVKELLNDPTRDGVSSLSGQRDTIQSEWKKLAVPVLVKIDNIWTEYEKAINDIATEQQEYRGYYRLYKPVDEQVDPSQLDRINRFIPYFDMTVGICLMLGLLTPTVSLAAAAFLFSVFLSQYPPTSGPGSTYYQLIEAMACLVLAGTGAGRFAGLDFALHALVRRCWPSKE</sequence>